<keyword evidence="6" id="KW-0862">Zinc</keyword>
<dbReference type="GO" id="GO:0007064">
    <property type="term" value="P:mitotic sister chromatid cohesion"/>
    <property type="evidence" value="ECO:0007669"/>
    <property type="project" value="TreeGrafter"/>
</dbReference>
<name>A0AAW1SD66_9CHLO</name>
<dbReference type="AlphaFoldDB" id="A0AAW1SD66"/>
<organism evidence="12 13">
    <name type="scientific">Elliptochloris bilobata</name>
    <dbReference type="NCBI Taxonomy" id="381761"/>
    <lineage>
        <taxon>Eukaryota</taxon>
        <taxon>Viridiplantae</taxon>
        <taxon>Chlorophyta</taxon>
        <taxon>core chlorophytes</taxon>
        <taxon>Trebouxiophyceae</taxon>
        <taxon>Trebouxiophyceae incertae sedis</taxon>
        <taxon>Elliptochloris clade</taxon>
        <taxon>Elliptochloris</taxon>
    </lineage>
</organism>
<dbReference type="GO" id="GO:0005634">
    <property type="term" value="C:nucleus"/>
    <property type="evidence" value="ECO:0007669"/>
    <property type="project" value="UniProtKB-SubCell"/>
</dbReference>
<evidence type="ECO:0000256" key="9">
    <source>
        <dbReference type="ARBA" id="ARBA00023315"/>
    </source>
</evidence>
<proteinExistence type="inferred from homology"/>
<reference evidence="12 13" key="1">
    <citation type="journal article" date="2024" name="Nat. Commun.">
        <title>Phylogenomics reveals the evolutionary origins of lichenization in chlorophyte algae.</title>
        <authorList>
            <person name="Puginier C."/>
            <person name="Libourel C."/>
            <person name="Otte J."/>
            <person name="Skaloud P."/>
            <person name="Haon M."/>
            <person name="Grisel S."/>
            <person name="Petersen M."/>
            <person name="Berrin J.G."/>
            <person name="Delaux P.M."/>
            <person name="Dal Grande F."/>
            <person name="Keller J."/>
        </authorList>
    </citation>
    <scope>NUCLEOTIDE SEQUENCE [LARGE SCALE GENOMIC DNA]</scope>
    <source>
        <strain evidence="12 13">SAG 245.80</strain>
    </source>
</reference>
<dbReference type="GO" id="GO:0000785">
    <property type="term" value="C:chromatin"/>
    <property type="evidence" value="ECO:0007669"/>
    <property type="project" value="TreeGrafter"/>
</dbReference>
<keyword evidence="13" id="KW-1185">Reference proteome</keyword>
<comment type="subcellular location">
    <subcellularLocation>
        <location evidence="1">Nucleus</location>
    </subcellularLocation>
</comment>
<evidence type="ECO:0000256" key="8">
    <source>
        <dbReference type="ARBA" id="ARBA00023306"/>
    </source>
</evidence>
<dbReference type="Pfam" id="PF13880">
    <property type="entry name" value="Acetyltransf_13"/>
    <property type="match status" value="1"/>
</dbReference>
<dbReference type="PANTHER" id="PTHR45884:SF2">
    <property type="entry name" value="N-ACETYLTRANSFERASE ECO"/>
    <property type="match status" value="1"/>
</dbReference>
<feature type="domain" description="N-acetyltransferase ESCO zinc-finger" evidence="10">
    <location>
        <begin position="53"/>
        <end position="90"/>
    </location>
</feature>
<dbReference type="GO" id="GO:0061733">
    <property type="term" value="F:protein-lysine-acetyltransferase activity"/>
    <property type="evidence" value="ECO:0007669"/>
    <property type="project" value="TreeGrafter"/>
</dbReference>
<evidence type="ECO:0008006" key="14">
    <source>
        <dbReference type="Google" id="ProtNLM"/>
    </source>
</evidence>
<evidence type="ECO:0000256" key="1">
    <source>
        <dbReference type="ARBA" id="ARBA00004123"/>
    </source>
</evidence>
<dbReference type="Pfam" id="PF13878">
    <property type="entry name" value="zf-C2H2_3"/>
    <property type="match status" value="1"/>
</dbReference>
<evidence type="ECO:0000256" key="5">
    <source>
        <dbReference type="ARBA" id="ARBA00022771"/>
    </source>
</evidence>
<keyword evidence="8" id="KW-0131">Cell cycle</keyword>
<keyword evidence="5" id="KW-0863">Zinc-finger</keyword>
<dbReference type="InterPro" id="IPR028009">
    <property type="entry name" value="ESCO_Acetyltransf_dom"/>
</dbReference>
<evidence type="ECO:0000256" key="7">
    <source>
        <dbReference type="ARBA" id="ARBA00023242"/>
    </source>
</evidence>
<feature type="domain" description="N-acetyltransferase ESCO acetyl-transferase" evidence="11">
    <location>
        <begin position="182"/>
        <end position="231"/>
    </location>
</feature>
<evidence type="ECO:0000256" key="2">
    <source>
        <dbReference type="ARBA" id="ARBA00005816"/>
    </source>
</evidence>
<accession>A0AAW1SD66</accession>
<keyword evidence="4" id="KW-0479">Metal-binding</keyword>
<dbReference type="EMBL" id="JALJOU010000004">
    <property type="protein sequence ID" value="KAK9844081.1"/>
    <property type="molecule type" value="Genomic_DNA"/>
</dbReference>
<evidence type="ECO:0000259" key="10">
    <source>
        <dbReference type="Pfam" id="PF13878"/>
    </source>
</evidence>
<gene>
    <name evidence="12" type="ORF">WJX81_004119</name>
</gene>
<protein>
    <recommendedName>
        <fullName evidence="14">N-acetyltransferase ESCO zinc-finger domain-containing protein</fullName>
    </recommendedName>
</protein>
<keyword evidence="9" id="KW-0012">Acyltransferase</keyword>
<comment type="similarity">
    <text evidence="2">Belongs to the acetyltransferase family. ECO subfamily.</text>
</comment>
<comment type="caution">
    <text evidence="12">The sequence shown here is derived from an EMBL/GenBank/DDBJ whole genome shotgun (WGS) entry which is preliminary data.</text>
</comment>
<dbReference type="PANTHER" id="PTHR45884">
    <property type="entry name" value="N-ACETYLTRANSFERASE ECO"/>
    <property type="match status" value="1"/>
</dbReference>
<evidence type="ECO:0000259" key="11">
    <source>
        <dbReference type="Pfam" id="PF13880"/>
    </source>
</evidence>
<dbReference type="GO" id="GO:0008270">
    <property type="term" value="F:zinc ion binding"/>
    <property type="evidence" value="ECO:0007669"/>
    <property type="project" value="UniProtKB-KW"/>
</dbReference>
<evidence type="ECO:0000256" key="4">
    <source>
        <dbReference type="ARBA" id="ARBA00022723"/>
    </source>
</evidence>
<evidence type="ECO:0000256" key="6">
    <source>
        <dbReference type="ARBA" id="ARBA00022833"/>
    </source>
</evidence>
<sequence length="232" mass="25230">MDAALVQRTYSRKRQRQQTACQDSFGLAAHKMACQDSFEASAEAPPASCTTGLHLDLGQANFASSTCSVCGMMYCQGQESDEKLHAAFHSSHLQGIRFQGWQAERVVQRNALSGRVLLVLPRDPAAHQRKVREVSVFLEDELGLVPGWLLSVPVKVFLYVSLGRRVVGCAVTEAIATAFPAGVATRLMDAARCHCIAGYVVPRAELAFTNPTEAGCAFARAYSQGDDFLVYK</sequence>
<keyword evidence="3" id="KW-0808">Transferase</keyword>
<dbReference type="InterPro" id="IPR028005">
    <property type="entry name" value="AcTrfase_ESCO_Znf_dom"/>
</dbReference>
<evidence type="ECO:0000313" key="13">
    <source>
        <dbReference type="Proteomes" id="UP001445335"/>
    </source>
</evidence>
<evidence type="ECO:0000256" key="3">
    <source>
        <dbReference type="ARBA" id="ARBA00022679"/>
    </source>
</evidence>
<dbReference type="Proteomes" id="UP001445335">
    <property type="component" value="Unassembled WGS sequence"/>
</dbReference>
<keyword evidence="7" id="KW-0539">Nucleus</keyword>
<evidence type="ECO:0000313" key="12">
    <source>
        <dbReference type="EMBL" id="KAK9844081.1"/>
    </source>
</evidence>